<proteinExistence type="predicted"/>
<dbReference type="Proteomes" id="UP001055439">
    <property type="component" value="Chromosome 4"/>
</dbReference>
<reference evidence="1" key="1">
    <citation type="submission" date="2022-05" db="EMBL/GenBank/DDBJ databases">
        <title>The Musa troglodytarum L. genome provides insights into the mechanism of non-climacteric behaviour and enrichment of carotenoids.</title>
        <authorList>
            <person name="Wang J."/>
        </authorList>
    </citation>
    <scope>NUCLEOTIDE SEQUENCE</scope>
    <source>
        <tissue evidence="1">Leaf</tissue>
    </source>
</reference>
<dbReference type="AlphaFoldDB" id="A0A9E7FLS3"/>
<evidence type="ECO:0000313" key="2">
    <source>
        <dbReference type="Proteomes" id="UP001055439"/>
    </source>
</evidence>
<accession>A0A9E7FLS3</accession>
<protein>
    <submittedName>
        <fullName evidence="1">Uncharacterized protein</fullName>
    </submittedName>
</protein>
<dbReference type="EMBL" id="CP097506">
    <property type="protein sequence ID" value="URD97361.1"/>
    <property type="molecule type" value="Genomic_DNA"/>
</dbReference>
<name>A0A9E7FLS3_9LILI</name>
<organism evidence="1 2">
    <name type="scientific">Musa troglodytarum</name>
    <name type="common">fe'i banana</name>
    <dbReference type="NCBI Taxonomy" id="320322"/>
    <lineage>
        <taxon>Eukaryota</taxon>
        <taxon>Viridiplantae</taxon>
        <taxon>Streptophyta</taxon>
        <taxon>Embryophyta</taxon>
        <taxon>Tracheophyta</taxon>
        <taxon>Spermatophyta</taxon>
        <taxon>Magnoliopsida</taxon>
        <taxon>Liliopsida</taxon>
        <taxon>Zingiberales</taxon>
        <taxon>Musaceae</taxon>
        <taxon>Musa</taxon>
    </lineage>
</organism>
<sequence>MRFIVFDQWTTINSLMSTLVLLGVLLYVVEVLWGAAADGGCMHGCLFVSGYSIVSLPTVAFVGHDQRQQDVDGHDCAIVEAVVDAWASEWRWQLVGCVTSRLKRPVATQFTTARQPHPLILIERLRAVARHDLVVPLTKSPSDFTYNTLGVRNPPCFVSRDSDHARYASLVLLGAIGSRRGNHPADGLYLPIIFTFRSNLTV</sequence>
<keyword evidence="2" id="KW-1185">Reference proteome</keyword>
<gene>
    <name evidence="1" type="ORF">MUK42_24209</name>
</gene>
<evidence type="ECO:0000313" key="1">
    <source>
        <dbReference type="EMBL" id="URD97361.1"/>
    </source>
</evidence>